<dbReference type="AlphaFoldDB" id="A0A2C9VV35"/>
<evidence type="ECO:0000259" key="14">
    <source>
        <dbReference type="Pfam" id="PF00125"/>
    </source>
</evidence>
<feature type="domain" description="Core Histone H2A/H2B/H3" evidence="14">
    <location>
        <begin position="65"/>
        <end position="153"/>
    </location>
</feature>
<dbReference type="Gramene" id="Manes.05G024800.1.v8.1">
    <property type="protein sequence ID" value="Manes.05G024800.1.v8.1.CDS"/>
    <property type="gene ID" value="Manes.05G024800.v8.1"/>
</dbReference>
<dbReference type="InterPro" id="IPR007125">
    <property type="entry name" value="H2A/H2B/H3"/>
</dbReference>
<dbReference type="GO" id="GO:0000776">
    <property type="term" value="C:kinetochore"/>
    <property type="evidence" value="ECO:0007669"/>
    <property type="project" value="UniProtKB-KW"/>
</dbReference>
<dbReference type="InterPro" id="IPR009072">
    <property type="entry name" value="Histone-fold"/>
</dbReference>
<dbReference type="EMBL" id="CM004391">
    <property type="protein sequence ID" value="OAY49042.1"/>
    <property type="molecule type" value="Genomic_DNA"/>
</dbReference>
<evidence type="ECO:0000256" key="12">
    <source>
        <dbReference type="ARBA" id="ARBA00083474"/>
    </source>
</evidence>
<comment type="similarity">
    <text evidence="2">Belongs to the histone H3 family.</text>
</comment>
<evidence type="ECO:0000256" key="13">
    <source>
        <dbReference type="SAM" id="MobiDB-lite"/>
    </source>
</evidence>
<sequence>MARIKHTAPPRGRRRKKSTETATSPTSPATPSTSRSPGSRTRTTQGNAPSTSTPQTQRKRHRFRPGTVALKEIRRFQKTWNLLIPAASFIRVVKSITGEYSQEVSRWTAEALVALQEAAEDFLVHLFEDGMLCAIHAKRVTLMKKDFELARRLGGKGRPW</sequence>
<keyword evidence="9" id="KW-0137">Centromere</keyword>
<dbReference type="FunFam" id="1.10.20.10:FF:000106">
    <property type="entry name" value="Centromeric histone 3"/>
    <property type="match status" value="1"/>
</dbReference>
<reference evidence="16" key="1">
    <citation type="journal article" date="2016" name="Nat. Biotechnol.">
        <title>Sequencing wild and cultivated cassava and related species reveals extensive interspecific hybridization and genetic diversity.</title>
        <authorList>
            <person name="Bredeson J.V."/>
            <person name="Lyons J.B."/>
            <person name="Prochnik S.E."/>
            <person name="Wu G.A."/>
            <person name="Ha C.M."/>
            <person name="Edsinger-Gonzales E."/>
            <person name="Grimwood J."/>
            <person name="Schmutz J."/>
            <person name="Rabbi I.Y."/>
            <person name="Egesi C."/>
            <person name="Nauluvula P."/>
            <person name="Lebot V."/>
            <person name="Ndunguru J."/>
            <person name="Mkamilo G."/>
            <person name="Bart R.S."/>
            <person name="Setter T.L."/>
            <person name="Gleadow R.M."/>
            <person name="Kulakow P."/>
            <person name="Ferguson M.E."/>
            <person name="Rounsley S."/>
            <person name="Rokhsar D.S."/>
        </authorList>
    </citation>
    <scope>NUCLEOTIDE SEQUENCE [LARGE SCALE GENOMIC DNA]</scope>
    <source>
        <strain evidence="16">cv. AM560-2</strain>
    </source>
</reference>
<evidence type="ECO:0000256" key="10">
    <source>
        <dbReference type="ARBA" id="ARBA00072323"/>
    </source>
</evidence>
<name>A0A2C9VV35_MANES</name>
<dbReference type="GO" id="GO:0005634">
    <property type="term" value="C:nucleus"/>
    <property type="evidence" value="ECO:0000318"/>
    <property type="project" value="GO_Central"/>
</dbReference>
<keyword evidence="4" id="KW-0488">Methylation</keyword>
<keyword evidence="5" id="KW-0995">Kinetochore</keyword>
<feature type="compositionally biased region" description="Basic residues" evidence="13">
    <location>
        <begin position="1"/>
        <end position="17"/>
    </location>
</feature>
<evidence type="ECO:0000313" key="16">
    <source>
        <dbReference type="Proteomes" id="UP000091857"/>
    </source>
</evidence>
<dbReference type="OMA" id="FDDSMLC"/>
<dbReference type="GO" id="GO:0000786">
    <property type="term" value="C:nucleosome"/>
    <property type="evidence" value="ECO:0007669"/>
    <property type="project" value="UniProtKB-KW"/>
</dbReference>
<dbReference type="PANTHER" id="PTHR11426">
    <property type="entry name" value="HISTONE H3"/>
    <property type="match status" value="1"/>
</dbReference>
<dbReference type="GO" id="GO:0003677">
    <property type="term" value="F:DNA binding"/>
    <property type="evidence" value="ECO:0007669"/>
    <property type="project" value="UniProtKB-KW"/>
</dbReference>
<evidence type="ECO:0000313" key="15">
    <source>
        <dbReference type="EMBL" id="OAY49042.1"/>
    </source>
</evidence>
<dbReference type="Gene3D" id="1.10.20.10">
    <property type="entry name" value="Histone, subunit A"/>
    <property type="match status" value="1"/>
</dbReference>
<evidence type="ECO:0000256" key="8">
    <source>
        <dbReference type="ARBA" id="ARBA00023269"/>
    </source>
</evidence>
<evidence type="ECO:0000256" key="11">
    <source>
        <dbReference type="ARBA" id="ARBA00075700"/>
    </source>
</evidence>
<comment type="subcellular location">
    <subcellularLocation>
        <location evidence="1">Chromosome</location>
        <location evidence="1">Centromere</location>
        <location evidence="1">Kinetochore</location>
    </subcellularLocation>
</comment>
<dbReference type="Pfam" id="PF00125">
    <property type="entry name" value="Histone"/>
    <property type="match status" value="1"/>
</dbReference>
<dbReference type="SUPFAM" id="SSF47113">
    <property type="entry name" value="Histone-fold"/>
    <property type="match status" value="1"/>
</dbReference>
<evidence type="ECO:0000256" key="2">
    <source>
        <dbReference type="ARBA" id="ARBA00010343"/>
    </source>
</evidence>
<feature type="compositionally biased region" description="Polar residues" evidence="13">
    <location>
        <begin position="45"/>
        <end position="56"/>
    </location>
</feature>
<evidence type="ECO:0000256" key="3">
    <source>
        <dbReference type="ARBA" id="ARBA00022454"/>
    </source>
</evidence>
<comment type="caution">
    <text evidence="15">The sequence shown here is derived from an EMBL/GenBank/DDBJ whole genome shotgun (WGS) entry which is preliminary data.</text>
</comment>
<keyword evidence="8" id="KW-0544">Nucleosome core</keyword>
<proteinExistence type="inferred from homology"/>
<dbReference type="OrthoDB" id="842664at2759"/>
<dbReference type="Proteomes" id="UP000091857">
    <property type="component" value="Chromosome 5"/>
</dbReference>
<keyword evidence="7" id="KW-0238">DNA-binding</keyword>
<keyword evidence="6" id="KW-0007">Acetylation</keyword>
<evidence type="ECO:0000256" key="9">
    <source>
        <dbReference type="ARBA" id="ARBA00023328"/>
    </source>
</evidence>
<dbReference type="PRINTS" id="PR00622">
    <property type="entry name" value="HISTONEH3"/>
</dbReference>
<dbReference type="InterPro" id="IPR000164">
    <property type="entry name" value="Histone_H3/CENP-A"/>
</dbReference>
<feature type="compositionally biased region" description="Low complexity" evidence="13">
    <location>
        <begin position="20"/>
        <end position="44"/>
    </location>
</feature>
<keyword evidence="3" id="KW-0158">Chromosome</keyword>
<evidence type="ECO:0000256" key="7">
    <source>
        <dbReference type="ARBA" id="ARBA00023125"/>
    </source>
</evidence>
<accession>A0A2C9VV35</accession>
<dbReference type="GO" id="GO:0046982">
    <property type="term" value="F:protein heterodimerization activity"/>
    <property type="evidence" value="ECO:0007669"/>
    <property type="project" value="InterPro"/>
</dbReference>
<feature type="region of interest" description="Disordered" evidence="13">
    <location>
        <begin position="1"/>
        <end position="64"/>
    </location>
</feature>
<evidence type="ECO:0000256" key="1">
    <source>
        <dbReference type="ARBA" id="ARBA00004629"/>
    </source>
</evidence>
<dbReference type="STRING" id="3983.A0A2C9VV35"/>
<evidence type="ECO:0000256" key="4">
    <source>
        <dbReference type="ARBA" id="ARBA00022481"/>
    </source>
</evidence>
<dbReference type="GO" id="GO:0030527">
    <property type="term" value="F:structural constituent of chromatin"/>
    <property type="evidence" value="ECO:0007669"/>
    <property type="project" value="InterPro"/>
</dbReference>
<organism evidence="15 16">
    <name type="scientific">Manihot esculenta</name>
    <name type="common">Cassava</name>
    <name type="synonym">Jatropha manihot</name>
    <dbReference type="NCBI Taxonomy" id="3983"/>
    <lineage>
        <taxon>Eukaryota</taxon>
        <taxon>Viridiplantae</taxon>
        <taxon>Streptophyta</taxon>
        <taxon>Embryophyta</taxon>
        <taxon>Tracheophyta</taxon>
        <taxon>Spermatophyta</taxon>
        <taxon>Magnoliopsida</taxon>
        <taxon>eudicotyledons</taxon>
        <taxon>Gunneridae</taxon>
        <taxon>Pentapetalae</taxon>
        <taxon>rosids</taxon>
        <taxon>fabids</taxon>
        <taxon>Malpighiales</taxon>
        <taxon>Euphorbiaceae</taxon>
        <taxon>Crotonoideae</taxon>
        <taxon>Manihoteae</taxon>
        <taxon>Manihot</taxon>
    </lineage>
</organism>
<protein>
    <recommendedName>
        <fullName evidence="10">Histone H3-like centromeric protein CENH3</fullName>
    </recommendedName>
    <alternativeName>
        <fullName evidence="12">Centromeric histone CENH3</fullName>
    </alternativeName>
    <alternativeName>
        <fullName evidence="11">Centromeric histone H3</fullName>
    </alternativeName>
</protein>
<dbReference type="SMART" id="SM00428">
    <property type="entry name" value="H3"/>
    <property type="match status" value="1"/>
</dbReference>
<evidence type="ECO:0000256" key="5">
    <source>
        <dbReference type="ARBA" id="ARBA00022838"/>
    </source>
</evidence>
<keyword evidence="16" id="KW-1185">Reference proteome</keyword>
<dbReference type="CDD" id="cd22911">
    <property type="entry name" value="HFD_H3"/>
    <property type="match status" value="1"/>
</dbReference>
<gene>
    <name evidence="15" type="ORF">MANES_05G024800v8</name>
</gene>
<evidence type="ECO:0000256" key="6">
    <source>
        <dbReference type="ARBA" id="ARBA00022990"/>
    </source>
</evidence>